<gene>
    <name evidence="1" type="ORF">LCGC14_3044720</name>
</gene>
<accession>A0A0F8YWJ8</accession>
<dbReference type="EMBL" id="LAZR01063997">
    <property type="protein sequence ID" value="KKK58409.1"/>
    <property type="molecule type" value="Genomic_DNA"/>
</dbReference>
<evidence type="ECO:0000313" key="1">
    <source>
        <dbReference type="EMBL" id="KKK58409.1"/>
    </source>
</evidence>
<name>A0A0F8YWJ8_9ZZZZ</name>
<proteinExistence type="predicted"/>
<comment type="caution">
    <text evidence="1">The sequence shown here is derived from an EMBL/GenBank/DDBJ whole genome shotgun (WGS) entry which is preliminary data.</text>
</comment>
<reference evidence="1" key="1">
    <citation type="journal article" date="2015" name="Nature">
        <title>Complex archaea that bridge the gap between prokaryotes and eukaryotes.</title>
        <authorList>
            <person name="Spang A."/>
            <person name="Saw J.H."/>
            <person name="Jorgensen S.L."/>
            <person name="Zaremba-Niedzwiedzka K."/>
            <person name="Martijn J."/>
            <person name="Lind A.E."/>
            <person name="van Eijk R."/>
            <person name="Schleper C."/>
            <person name="Guy L."/>
            <person name="Ettema T.J."/>
        </authorList>
    </citation>
    <scope>NUCLEOTIDE SEQUENCE</scope>
</reference>
<organism evidence="1">
    <name type="scientific">marine sediment metagenome</name>
    <dbReference type="NCBI Taxonomy" id="412755"/>
    <lineage>
        <taxon>unclassified sequences</taxon>
        <taxon>metagenomes</taxon>
        <taxon>ecological metagenomes</taxon>
    </lineage>
</organism>
<protein>
    <submittedName>
        <fullName evidence="1">Uncharacterized protein</fullName>
    </submittedName>
</protein>
<sequence>MHIFKKSPLLKIEQGRLIMSAFSDFFLGTPQRFQQTPTGTGGQQDLIQQLIQGLRGGGTGGGPLGAGLGNLEGILSGDPKAFEAFAAPARRQFQEQTIPGIAERFSGLGAQSSSAFGQQLGAAGAGLEENLAAQRSGLQSQALQQLMGFLGQSQAPQFQTQDIDAQLGFLQSLLSSLGEIGGQVGSAALGGGLGGLIGGQGFRSGASQGLGFQ</sequence>
<dbReference type="AlphaFoldDB" id="A0A0F8YWJ8"/>